<organism evidence="1 2">
    <name type="scientific">Novosphingobium kunmingense</name>
    <dbReference type="NCBI Taxonomy" id="1211806"/>
    <lineage>
        <taxon>Bacteria</taxon>
        <taxon>Pseudomonadati</taxon>
        <taxon>Pseudomonadota</taxon>
        <taxon>Alphaproteobacteria</taxon>
        <taxon>Sphingomonadales</taxon>
        <taxon>Sphingomonadaceae</taxon>
        <taxon>Novosphingobium</taxon>
    </lineage>
</organism>
<sequence>MLVTAPAIPGAEAAGQAAQDWQAVHADVSIQYAPLPPVKVPEPAEPEWLLWLAKLFEPIARALGTSWPVLKWGLLALAAAFALYVMWRLTEPLRERLSPIRAPSSDSAWTPDRATALALLEDADNLAAEGRFDEATHLLLRRSVSEIARVRPDWVHPATTAREIAALPALPAAARQAFGVIAGRVERSLFALTALDRADWQAARAAYADFALASLPREAPA</sequence>
<reference evidence="1 2" key="1">
    <citation type="submission" date="2017-11" db="EMBL/GenBank/DDBJ databases">
        <title>Genomic Encyclopedia of Type Strains, Phase III (KMG-III): the genomes of soil and plant-associated and newly described type strains.</title>
        <authorList>
            <person name="Whitman W."/>
        </authorList>
    </citation>
    <scope>NUCLEOTIDE SEQUENCE [LARGE SCALE GENOMIC DNA]</scope>
    <source>
        <strain evidence="1 2">CGMCC 1.12274</strain>
    </source>
</reference>
<evidence type="ECO:0000313" key="1">
    <source>
        <dbReference type="EMBL" id="PKB19150.1"/>
    </source>
</evidence>
<dbReference type="OrthoDB" id="8478645at2"/>
<proteinExistence type="predicted"/>
<keyword evidence="2" id="KW-1185">Reference proteome</keyword>
<evidence type="ECO:0000313" key="2">
    <source>
        <dbReference type="Proteomes" id="UP000232587"/>
    </source>
</evidence>
<accession>A0A2N0HJN2</accession>
<name>A0A2N0HJN2_9SPHN</name>
<dbReference type="RefSeq" id="WP_100866658.1">
    <property type="nucleotide sequence ID" value="NZ_PHUF01000003.1"/>
</dbReference>
<gene>
    <name evidence="1" type="ORF">B0I00_1379</name>
</gene>
<protein>
    <recommendedName>
        <fullName evidence="3">DUF4129 domain-containing protein</fullName>
    </recommendedName>
</protein>
<comment type="caution">
    <text evidence="1">The sequence shown here is derived from an EMBL/GenBank/DDBJ whole genome shotgun (WGS) entry which is preliminary data.</text>
</comment>
<dbReference type="Proteomes" id="UP000232587">
    <property type="component" value="Unassembled WGS sequence"/>
</dbReference>
<dbReference type="EMBL" id="PHUF01000003">
    <property type="protein sequence ID" value="PKB19150.1"/>
    <property type="molecule type" value="Genomic_DNA"/>
</dbReference>
<dbReference type="AlphaFoldDB" id="A0A2N0HJN2"/>
<evidence type="ECO:0008006" key="3">
    <source>
        <dbReference type="Google" id="ProtNLM"/>
    </source>
</evidence>